<evidence type="ECO:0000256" key="1">
    <source>
        <dbReference type="ARBA" id="ARBA00022527"/>
    </source>
</evidence>
<evidence type="ECO:0000259" key="6">
    <source>
        <dbReference type="PROSITE" id="PS50011"/>
    </source>
</evidence>
<dbReference type="PANTHER" id="PTHR24056">
    <property type="entry name" value="CELL DIVISION PROTEIN KINASE"/>
    <property type="match status" value="1"/>
</dbReference>
<keyword evidence="3" id="KW-0547">Nucleotide-binding</keyword>
<reference evidence="7" key="2">
    <citation type="journal article" date="2024" name="Plant">
        <title>Genomic evolution and insights into agronomic trait innovations of Sesamum species.</title>
        <authorList>
            <person name="Miao H."/>
            <person name="Wang L."/>
            <person name="Qu L."/>
            <person name="Liu H."/>
            <person name="Sun Y."/>
            <person name="Le M."/>
            <person name="Wang Q."/>
            <person name="Wei S."/>
            <person name="Zheng Y."/>
            <person name="Lin W."/>
            <person name="Duan Y."/>
            <person name="Cao H."/>
            <person name="Xiong S."/>
            <person name="Wang X."/>
            <person name="Wei L."/>
            <person name="Li C."/>
            <person name="Ma Q."/>
            <person name="Ju M."/>
            <person name="Zhao R."/>
            <person name="Li G."/>
            <person name="Mu C."/>
            <person name="Tian Q."/>
            <person name="Mei H."/>
            <person name="Zhang T."/>
            <person name="Gao T."/>
            <person name="Zhang H."/>
        </authorList>
    </citation>
    <scope>NUCLEOTIDE SEQUENCE</scope>
    <source>
        <strain evidence="7">KEN1</strain>
    </source>
</reference>
<dbReference type="InterPro" id="IPR050108">
    <property type="entry name" value="CDK"/>
</dbReference>
<organism evidence="7">
    <name type="scientific">Sesamum latifolium</name>
    <dbReference type="NCBI Taxonomy" id="2727402"/>
    <lineage>
        <taxon>Eukaryota</taxon>
        <taxon>Viridiplantae</taxon>
        <taxon>Streptophyta</taxon>
        <taxon>Embryophyta</taxon>
        <taxon>Tracheophyta</taxon>
        <taxon>Spermatophyta</taxon>
        <taxon>Magnoliopsida</taxon>
        <taxon>eudicotyledons</taxon>
        <taxon>Gunneridae</taxon>
        <taxon>Pentapetalae</taxon>
        <taxon>asterids</taxon>
        <taxon>lamiids</taxon>
        <taxon>Lamiales</taxon>
        <taxon>Pedaliaceae</taxon>
        <taxon>Sesamum</taxon>
    </lineage>
</organism>
<dbReference type="SUPFAM" id="SSF56112">
    <property type="entry name" value="Protein kinase-like (PK-like)"/>
    <property type="match status" value="1"/>
</dbReference>
<reference evidence="7" key="1">
    <citation type="submission" date="2020-06" db="EMBL/GenBank/DDBJ databases">
        <authorList>
            <person name="Li T."/>
            <person name="Hu X."/>
            <person name="Zhang T."/>
            <person name="Song X."/>
            <person name="Zhang H."/>
            <person name="Dai N."/>
            <person name="Sheng W."/>
            <person name="Hou X."/>
            <person name="Wei L."/>
        </authorList>
    </citation>
    <scope>NUCLEOTIDE SEQUENCE</scope>
    <source>
        <strain evidence="7">KEN1</strain>
        <tissue evidence="7">Leaf</tissue>
    </source>
</reference>
<dbReference type="PANTHER" id="PTHR24056:SF107">
    <property type="entry name" value="CYCLIN-DEPENDENT KINASE 11A-RELATED"/>
    <property type="match status" value="1"/>
</dbReference>
<protein>
    <submittedName>
        <fullName evidence="7">Cyclin-dependent kinase G-1</fullName>
    </submittedName>
</protein>
<dbReference type="EMBL" id="JACGWN010000004">
    <property type="protein sequence ID" value="KAL0453438.1"/>
    <property type="molecule type" value="Genomic_DNA"/>
</dbReference>
<sequence length="99" mass="11354">MMKQLLEGFKFLHKNGVMHRVLKLSNILINRKGELKICDFGLSSQFESECGLYSFGVITLWYRALEILAGVETYFTVIVVGWLHNGRIVVEGSALQRYE</sequence>
<evidence type="ECO:0000313" key="7">
    <source>
        <dbReference type="EMBL" id="KAL0453438.1"/>
    </source>
</evidence>
<dbReference type="Gene3D" id="1.10.510.10">
    <property type="entry name" value="Transferase(Phosphotransferase) domain 1"/>
    <property type="match status" value="1"/>
</dbReference>
<dbReference type="InterPro" id="IPR011009">
    <property type="entry name" value="Kinase-like_dom_sf"/>
</dbReference>
<dbReference type="GO" id="GO:0007346">
    <property type="term" value="P:regulation of mitotic cell cycle"/>
    <property type="evidence" value="ECO:0007669"/>
    <property type="project" value="TreeGrafter"/>
</dbReference>
<keyword evidence="4 7" id="KW-0418">Kinase</keyword>
<dbReference type="GO" id="GO:0005634">
    <property type="term" value="C:nucleus"/>
    <property type="evidence" value="ECO:0007669"/>
    <property type="project" value="TreeGrafter"/>
</dbReference>
<proteinExistence type="predicted"/>
<name>A0AAW2XI22_9LAMI</name>
<comment type="caution">
    <text evidence="7">The sequence shown here is derived from an EMBL/GenBank/DDBJ whole genome shotgun (WGS) entry which is preliminary data.</text>
</comment>
<keyword evidence="5" id="KW-0067">ATP-binding</keyword>
<gene>
    <name evidence="7" type="ORF">Slati_1321900</name>
</gene>
<keyword evidence="1" id="KW-0723">Serine/threonine-protein kinase</keyword>
<dbReference type="InterPro" id="IPR000719">
    <property type="entry name" value="Prot_kinase_dom"/>
</dbReference>
<dbReference type="AlphaFoldDB" id="A0AAW2XI22"/>
<evidence type="ECO:0000256" key="2">
    <source>
        <dbReference type="ARBA" id="ARBA00022679"/>
    </source>
</evidence>
<dbReference type="GO" id="GO:0005524">
    <property type="term" value="F:ATP binding"/>
    <property type="evidence" value="ECO:0007669"/>
    <property type="project" value="UniProtKB-KW"/>
</dbReference>
<evidence type="ECO:0000256" key="5">
    <source>
        <dbReference type="ARBA" id="ARBA00022840"/>
    </source>
</evidence>
<evidence type="ECO:0000256" key="4">
    <source>
        <dbReference type="ARBA" id="ARBA00022777"/>
    </source>
</evidence>
<dbReference type="GO" id="GO:0004674">
    <property type="term" value="F:protein serine/threonine kinase activity"/>
    <property type="evidence" value="ECO:0007669"/>
    <property type="project" value="UniProtKB-KW"/>
</dbReference>
<accession>A0AAW2XI22</accession>
<feature type="domain" description="Protein kinase" evidence="6">
    <location>
        <begin position="1"/>
        <end position="99"/>
    </location>
</feature>
<evidence type="ECO:0000256" key="3">
    <source>
        <dbReference type="ARBA" id="ARBA00022741"/>
    </source>
</evidence>
<dbReference type="PROSITE" id="PS50011">
    <property type="entry name" value="PROTEIN_KINASE_DOM"/>
    <property type="match status" value="1"/>
</dbReference>
<keyword evidence="2" id="KW-0808">Transferase</keyword>
<dbReference type="Pfam" id="PF00069">
    <property type="entry name" value="Pkinase"/>
    <property type="match status" value="1"/>
</dbReference>